<proteinExistence type="inferred from homology"/>
<gene>
    <name evidence="10" type="ORF">POM88_004460</name>
</gene>
<evidence type="ECO:0000256" key="3">
    <source>
        <dbReference type="ARBA" id="ARBA00022692"/>
    </source>
</evidence>
<dbReference type="PANTHER" id="PTHR32285:SF372">
    <property type="entry name" value="PROTEIN TRICHOME BIREFRINGENCE-LIKE 43"/>
    <property type="match status" value="1"/>
</dbReference>
<dbReference type="GO" id="GO:0016020">
    <property type="term" value="C:membrane"/>
    <property type="evidence" value="ECO:0007669"/>
    <property type="project" value="UniProtKB-SubCell"/>
</dbReference>
<keyword evidence="11" id="KW-1185">Reference proteome</keyword>
<dbReference type="Pfam" id="PF13839">
    <property type="entry name" value="PC-Esterase"/>
    <property type="match status" value="1"/>
</dbReference>
<dbReference type="EMBL" id="JAUIZM010000001">
    <property type="protein sequence ID" value="KAK1404855.1"/>
    <property type="molecule type" value="Genomic_DNA"/>
</dbReference>
<evidence type="ECO:0000313" key="11">
    <source>
        <dbReference type="Proteomes" id="UP001237642"/>
    </source>
</evidence>
<dbReference type="InterPro" id="IPR029962">
    <property type="entry name" value="TBL"/>
</dbReference>
<sequence length="343" mass="38790">MAGFSIAAILVLTILVAKEIEGGAAGSCNIYEGNWIYDPSLPVYNPADCPFLENREFDCQKNGRPDKNYLHYRWQPSACNLPRFDGKEFLERLRGKTLMFVGDSLSLNQWQSLTCMLHTAVPQAPYISNKIGGLSNFTFPDYKVSLLFSRNAYLVDIRSEQIGRVMYIDSVEDSRGLWEQMDMLIFDSWHWWIHTGKDQIWEFIREGNATYKDMNRLVAYEKAMKTWAKWANSVDPKKKNLIFQAVSPDHASKPKTCLGATTPLPGPSPKGSSHPAEAVLERVLRGAKEVYLLDITGLSKLRIDAHPSVYGFGGSKFPDCSHWCLPGVPDVWNQLLYTSLIPN</sequence>
<comment type="caution">
    <text evidence="10">The sequence shown here is derived from an EMBL/GenBank/DDBJ whole genome shotgun (WGS) entry which is preliminary data.</text>
</comment>
<feature type="signal peptide" evidence="7">
    <location>
        <begin position="1"/>
        <end position="22"/>
    </location>
</feature>
<dbReference type="AlphaFoldDB" id="A0AAD8JHY5"/>
<evidence type="ECO:0000256" key="7">
    <source>
        <dbReference type="SAM" id="SignalP"/>
    </source>
</evidence>
<feature type="domain" description="Trichome birefringence-like N-terminal" evidence="9">
    <location>
        <begin position="27"/>
        <end position="80"/>
    </location>
</feature>
<evidence type="ECO:0000259" key="8">
    <source>
        <dbReference type="Pfam" id="PF13839"/>
    </source>
</evidence>
<accession>A0AAD8JHY5</accession>
<reference evidence="10" key="2">
    <citation type="submission" date="2023-05" db="EMBL/GenBank/DDBJ databases">
        <authorList>
            <person name="Schelkunov M.I."/>
        </authorList>
    </citation>
    <scope>NUCLEOTIDE SEQUENCE</scope>
    <source>
        <strain evidence="10">Hsosn_3</strain>
        <tissue evidence="10">Leaf</tissue>
    </source>
</reference>
<keyword evidence="5" id="KW-1133">Transmembrane helix</keyword>
<protein>
    <submittedName>
        <fullName evidence="10">Protein trichome birefringence-like 43</fullName>
    </submittedName>
</protein>
<evidence type="ECO:0000256" key="6">
    <source>
        <dbReference type="ARBA" id="ARBA00023136"/>
    </source>
</evidence>
<dbReference type="PANTHER" id="PTHR32285">
    <property type="entry name" value="PROTEIN TRICHOME BIREFRINGENCE-LIKE 9-RELATED"/>
    <property type="match status" value="1"/>
</dbReference>
<name>A0AAD8JHY5_9APIA</name>
<evidence type="ECO:0000256" key="1">
    <source>
        <dbReference type="ARBA" id="ARBA00004167"/>
    </source>
</evidence>
<dbReference type="GO" id="GO:0016413">
    <property type="term" value="F:O-acetyltransferase activity"/>
    <property type="evidence" value="ECO:0007669"/>
    <property type="project" value="InterPro"/>
</dbReference>
<evidence type="ECO:0000313" key="10">
    <source>
        <dbReference type="EMBL" id="KAK1404855.1"/>
    </source>
</evidence>
<dbReference type="InterPro" id="IPR025846">
    <property type="entry name" value="TBL_N"/>
</dbReference>
<organism evidence="10 11">
    <name type="scientific">Heracleum sosnowskyi</name>
    <dbReference type="NCBI Taxonomy" id="360622"/>
    <lineage>
        <taxon>Eukaryota</taxon>
        <taxon>Viridiplantae</taxon>
        <taxon>Streptophyta</taxon>
        <taxon>Embryophyta</taxon>
        <taxon>Tracheophyta</taxon>
        <taxon>Spermatophyta</taxon>
        <taxon>Magnoliopsida</taxon>
        <taxon>eudicotyledons</taxon>
        <taxon>Gunneridae</taxon>
        <taxon>Pentapetalae</taxon>
        <taxon>asterids</taxon>
        <taxon>campanulids</taxon>
        <taxon>Apiales</taxon>
        <taxon>Apiaceae</taxon>
        <taxon>Apioideae</taxon>
        <taxon>apioid superclade</taxon>
        <taxon>Tordylieae</taxon>
        <taxon>Tordyliinae</taxon>
        <taxon>Heracleum</taxon>
    </lineage>
</organism>
<dbReference type="Proteomes" id="UP001237642">
    <property type="component" value="Unassembled WGS sequence"/>
</dbReference>
<reference evidence="10" key="1">
    <citation type="submission" date="2023-02" db="EMBL/GenBank/DDBJ databases">
        <title>Genome of toxic invasive species Heracleum sosnowskyi carries increased number of genes despite the absence of recent whole-genome duplications.</title>
        <authorList>
            <person name="Schelkunov M."/>
            <person name="Shtratnikova V."/>
            <person name="Makarenko M."/>
            <person name="Klepikova A."/>
            <person name="Omelchenko D."/>
            <person name="Novikova G."/>
            <person name="Obukhova E."/>
            <person name="Bogdanov V."/>
            <person name="Penin A."/>
            <person name="Logacheva M."/>
        </authorList>
    </citation>
    <scope>NUCLEOTIDE SEQUENCE</scope>
    <source>
        <strain evidence="10">Hsosn_3</strain>
        <tissue evidence="10">Leaf</tissue>
    </source>
</reference>
<keyword evidence="6" id="KW-0472">Membrane</keyword>
<feature type="chain" id="PRO_5041945337" evidence="7">
    <location>
        <begin position="23"/>
        <end position="343"/>
    </location>
</feature>
<keyword evidence="4" id="KW-0735">Signal-anchor</keyword>
<evidence type="ECO:0000259" key="9">
    <source>
        <dbReference type="Pfam" id="PF14416"/>
    </source>
</evidence>
<evidence type="ECO:0000256" key="2">
    <source>
        <dbReference type="ARBA" id="ARBA00007727"/>
    </source>
</evidence>
<feature type="domain" description="Trichome birefringence-like C-terminal" evidence="8">
    <location>
        <begin position="81"/>
        <end position="338"/>
    </location>
</feature>
<keyword evidence="3" id="KW-0812">Transmembrane</keyword>
<keyword evidence="7" id="KW-0732">Signal</keyword>
<dbReference type="GO" id="GO:0005794">
    <property type="term" value="C:Golgi apparatus"/>
    <property type="evidence" value="ECO:0007669"/>
    <property type="project" value="TreeGrafter"/>
</dbReference>
<evidence type="ECO:0000256" key="5">
    <source>
        <dbReference type="ARBA" id="ARBA00022989"/>
    </source>
</evidence>
<dbReference type="Pfam" id="PF14416">
    <property type="entry name" value="PMR5N"/>
    <property type="match status" value="1"/>
</dbReference>
<comment type="similarity">
    <text evidence="2">Belongs to the PC-esterase family. TBL subfamily.</text>
</comment>
<evidence type="ECO:0000256" key="4">
    <source>
        <dbReference type="ARBA" id="ARBA00022968"/>
    </source>
</evidence>
<dbReference type="InterPro" id="IPR026057">
    <property type="entry name" value="TBL_C"/>
</dbReference>
<comment type="subcellular location">
    <subcellularLocation>
        <location evidence="1">Membrane</location>
        <topology evidence="1">Single-pass membrane protein</topology>
    </subcellularLocation>
</comment>